<gene>
    <name evidence="3" type="ORF">IFM89_017001</name>
</gene>
<feature type="domain" description="FBD" evidence="2">
    <location>
        <begin position="281"/>
        <end position="355"/>
    </location>
</feature>
<dbReference type="Pfam" id="PF00646">
    <property type="entry name" value="F-box"/>
    <property type="match status" value="1"/>
</dbReference>
<dbReference type="PANTHER" id="PTHR31900:SF30">
    <property type="entry name" value="SUPERFAMILY PROTEIN, PUTATIVE-RELATED"/>
    <property type="match status" value="1"/>
</dbReference>
<dbReference type="SMART" id="SM00256">
    <property type="entry name" value="FBOX"/>
    <property type="match status" value="1"/>
</dbReference>
<dbReference type="SMART" id="SM00579">
    <property type="entry name" value="FBD"/>
    <property type="match status" value="2"/>
</dbReference>
<dbReference type="InterPro" id="IPR036047">
    <property type="entry name" value="F-box-like_dom_sf"/>
</dbReference>
<dbReference type="InterPro" id="IPR050232">
    <property type="entry name" value="FBL13/AtMIF1-like"/>
</dbReference>
<organism evidence="3 4">
    <name type="scientific">Coptis chinensis</name>
    <dbReference type="NCBI Taxonomy" id="261450"/>
    <lineage>
        <taxon>Eukaryota</taxon>
        <taxon>Viridiplantae</taxon>
        <taxon>Streptophyta</taxon>
        <taxon>Embryophyta</taxon>
        <taxon>Tracheophyta</taxon>
        <taxon>Spermatophyta</taxon>
        <taxon>Magnoliopsida</taxon>
        <taxon>Ranunculales</taxon>
        <taxon>Ranunculaceae</taxon>
        <taxon>Coptidoideae</taxon>
        <taxon>Coptis</taxon>
    </lineage>
</organism>
<accession>A0A835IWB3</accession>
<evidence type="ECO:0000259" key="1">
    <source>
        <dbReference type="SMART" id="SM00256"/>
    </source>
</evidence>
<dbReference type="InterPro" id="IPR053781">
    <property type="entry name" value="F-box_AtFBL13-like"/>
</dbReference>
<evidence type="ECO:0008006" key="5">
    <source>
        <dbReference type="Google" id="ProtNLM"/>
    </source>
</evidence>
<evidence type="ECO:0000313" key="4">
    <source>
        <dbReference type="Proteomes" id="UP000631114"/>
    </source>
</evidence>
<dbReference type="PANTHER" id="PTHR31900">
    <property type="entry name" value="F-BOX/RNI SUPERFAMILY PROTEIN-RELATED"/>
    <property type="match status" value="1"/>
</dbReference>
<evidence type="ECO:0000313" key="3">
    <source>
        <dbReference type="EMBL" id="KAF9625005.1"/>
    </source>
</evidence>
<evidence type="ECO:0000259" key="2">
    <source>
        <dbReference type="SMART" id="SM00579"/>
    </source>
</evidence>
<dbReference type="Proteomes" id="UP000631114">
    <property type="component" value="Unassembled WGS sequence"/>
</dbReference>
<feature type="domain" description="F-box" evidence="1">
    <location>
        <begin position="25"/>
        <end position="65"/>
    </location>
</feature>
<dbReference type="InterPro" id="IPR006566">
    <property type="entry name" value="FBD"/>
</dbReference>
<dbReference type="EMBL" id="JADFTS010000001">
    <property type="protein sequence ID" value="KAF9625005.1"/>
    <property type="molecule type" value="Genomic_DNA"/>
</dbReference>
<name>A0A835IWB3_9MAGN</name>
<protein>
    <recommendedName>
        <fullName evidence="5">FBD domain-containing protein</fullName>
    </recommendedName>
</protein>
<comment type="caution">
    <text evidence="3">The sequence shown here is derived from an EMBL/GenBank/DDBJ whole genome shotgun (WGS) entry which is preliminary data.</text>
</comment>
<keyword evidence="4" id="KW-1185">Reference proteome</keyword>
<dbReference type="SUPFAM" id="SSF81383">
    <property type="entry name" value="F-box domain"/>
    <property type="match status" value="1"/>
</dbReference>
<dbReference type="AlphaFoldDB" id="A0A835IWB3"/>
<dbReference type="Pfam" id="PF08387">
    <property type="entry name" value="FBD"/>
    <property type="match status" value="1"/>
</dbReference>
<dbReference type="CDD" id="cd22160">
    <property type="entry name" value="F-box_AtFBL13-like"/>
    <property type="match status" value="1"/>
</dbReference>
<dbReference type="OrthoDB" id="612216at2759"/>
<proteinExistence type="predicted"/>
<sequence>MDGSASISRSVRQNRGVGVDRISSLHDHILLHILSFLPTKYAVAASLLSRRWENLFTSISKLEISDKQLYSTESESENPMVKENLMNFVDRVLLLHDASSIDSFPVLEEFRTHELGWKTFNTVNISAPSLKRLIIHDDVARIKDCEINIFAESLIFFELTSQLECEYNLHNLSSEVGAVIDAGWSDDNGHRVIKLLRGICNVKDLQLCRRATHTLSAVDSSGDMPTFSNLINLRVSADLCVNDRDLVNILHKMLSIESLYLEGSTPKSLGQGLPTLEIAPPCVLSRLKLVTLGYYKASESDLCLVKFLLRNAMILEKMTIIFCYKLRRDPEKKVEVISHSDHLDHMRAFSSLIILKVAQSGNWSTTLANVGQFIDLLCHLPNVELLLFQNSVKLEHFHGSANELYLVNFLLKNAAALGKMTVISSLKLSEDPKKQLEVTKKLLLHRGSSCSEIEFS</sequence>
<dbReference type="InterPro" id="IPR001810">
    <property type="entry name" value="F-box_dom"/>
</dbReference>
<reference evidence="3 4" key="1">
    <citation type="submission" date="2020-10" db="EMBL/GenBank/DDBJ databases">
        <title>The Coptis chinensis genome and diversification of protoberbering-type alkaloids.</title>
        <authorList>
            <person name="Wang B."/>
            <person name="Shu S."/>
            <person name="Song C."/>
            <person name="Liu Y."/>
        </authorList>
    </citation>
    <scope>NUCLEOTIDE SEQUENCE [LARGE SCALE GENOMIC DNA]</scope>
    <source>
        <strain evidence="3">HL-2020</strain>
        <tissue evidence="3">Leaf</tissue>
    </source>
</reference>
<feature type="domain" description="FBD" evidence="2">
    <location>
        <begin position="384"/>
        <end position="456"/>
    </location>
</feature>
<dbReference type="Gene3D" id="1.20.1280.50">
    <property type="match status" value="1"/>
</dbReference>